<evidence type="ECO:0000256" key="1">
    <source>
        <dbReference type="ARBA" id="ARBA00022801"/>
    </source>
</evidence>
<gene>
    <name evidence="5" type="ORF">RCA23_c24630</name>
</gene>
<evidence type="ECO:0000313" key="6">
    <source>
        <dbReference type="Proteomes" id="UP000028680"/>
    </source>
</evidence>
<evidence type="ECO:0000259" key="4">
    <source>
        <dbReference type="Pfam" id="PF08450"/>
    </source>
</evidence>
<comment type="cofactor">
    <cofactor evidence="3">
        <name>Zn(2+)</name>
        <dbReference type="ChEBI" id="CHEBI:29105"/>
    </cofactor>
    <text evidence="3">Binds 1 divalent metal cation per subunit.</text>
</comment>
<dbReference type="InterPro" id="IPR011042">
    <property type="entry name" value="6-blade_b-propeller_TolB-like"/>
</dbReference>
<organism evidence="5 6">
    <name type="scientific">Planktomarina temperata RCA23</name>
    <dbReference type="NCBI Taxonomy" id="666509"/>
    <lineage>
        <taxon>Bacteria</taxon>
        <taxon>Pseudomonadati</taxon>
        <taxon>Pseudomonadota</taxon>
        <taxon>Alphaproteobacteria</taxon>
        <taxon>Rhodobacterales</taxon>
        <taxon>Paracoccaceae</taxon>
        <taxon>Planktomarina</taxon>
    </lineage>
</organism>
<reference evidence="5 6" key="1">
    <citation type="journal article" date="2014" name="ISME J.">
        <title>Adaptation of an abundant Roseobacter RCA organism to pelagic systems revealed by genomic and transcriptomic analyses.</title>
        <authorList>
            <person name="Voget S."/>
            <person name="Wemheuer B."/>
            <person name="Brinkhoff T."/>
            <person name="Vollmers J."/>
            <person name="Dietrich S."/>
            <person name="Giebel H.A."/>
            <person name="Beardsley C."/>
            <person name="Sardemann C."/>
            <person name="Bakenhus I."/>
            <person name="Billerbeck S."/>
            <person name="Daniel R."/>
            <person name="Simon M."/>
        </authorList>
    </citation>
    <scope>NUCLEOTIDE SEQUENCE [LARGE SCALE GENOMIC DNA]</scope>
    <source>
        <strain evidence="5 6">RCA23</strain>
    </source>
</reference>
<dbReference type="Proteomes" id="UP000028680">
    <property type="component" value="Chromosome"/>
</dbReference>
<dbReference type="PRINTS" id="PR01790">
    <property type="entry name" value="SMP30FAMILY"/>
</dbReference>
<proteinExistence type="predicted"/>
<feature type="binding site" evidence="3">
    <location>
        <position position="183"/>
    </location>
    <ligand>
        <name>a divalent metal cation</name>
        <dbReference type="ChEBI" id="CHEBI:60240"/>
    </ligand>
</feature>
<feature type="domain" description="SMP-30/Gluconolactonase/LRE-like region" evidence="4">
    <location>
        <begin position="37"/>
        <end position="293"/>
    </location>
</feature>
<dbReference type="PANTHER" id="PTHR47572">
    <property type="entry name" value="LIPOPROTEIN-RELATED"/>
    <property type="match status" value="1"/>
</dbReference>
<feature type="binding site" evidence="3">
    <location>
        <position position="125"/>
    </location>
    <ligand>
        <name>substrate</name>
    </ligand>
</feature>
<dbReference type="GO" id="GO:0046872">
    <property type="term" value="F:metal ion binding"/>
    <property type="evidence" value="ECO:0007669"/>
    <property type="project" value="UniProtKB-KW"/>
</dbReference>
<dbReference type="SUPFAM" id="SSF63829">
    <property type="entry name" value="Calcium-dependent phosphotriesterase"/>
    <property type="match status" value="1"/>
</dbReference>
<dbReference type="InterPro" id="IPR005511">
    <property type="entry name" value="SMP-30"/>
</dbReference>
<accession>A0AAN0VJ91</accession>
<keyword evidence="3" id="KW-0479">Metal-binding</keyword>
<feature type="binding site" evidence="3">
    <location>
        <position position="238"/>
    </location>
    <ligand>
        <name>a divalent metal cation</name>
        <dbReference type="ChEBI" id="CHEBI:60240"/>
    </ligand>
</feature>
<evidence type="ECO:0000313" key="5">
    <source>
        <dbReference type="EMBL" id="AII87985.1"/>
    </source>
</evidence>
<feature type="binding site" evidence="3">
    <location>
        <position position="38"/>
    </location>
    <ligand>
        <name>a divalent metal cation</name>
        <dbReference type="ChEBI" id="CHEBI:60240"/>
    </ligand>
</feature>
<feature type="binding site" evidence="3">
    <location>
        <position position="149"/>
    </location>
    <ligand>
        <name>substrate</name>
    </ligand>
</feature>
<evidence type="ECO:0000256" key="3">
    <source>
        <dbReference type="PIRSR" id="PIRSR605511-2"/>
    </source>
</evidence>
<keyword evidence="3" id="KW-0862">Zinc</keyword>
<protein>
    <submittedName>
        <fullName evidence="5">Gluconolactonase</fullName>
    </submittedName>
</protein>
<dbReference type="Pfam" id="PF08450">
    <property type="entry name" value="SGL"/>
    <property type="match status" value="1"/>
</dbReference>
<dbReference type="AlphaFoldDB" id="A0AAN0VJ91"/>
<dbReference type="InterPro" id="IPR051262">
    <property type="entry name" value="SMP-30/CGR1_Lactonase"/>
</dbReference>
<evidence type="ECO:0000256" key="2">
    <source>
        <dbReference type="PIRSR" id="PIRSR605511-1"/>
    </source>
</evidence>
<dbReference type="KEGG" id="ptp:RCA23_c24630"/>
<dbReference type="InterPro" id="IPR013658">
    <property type="entry name" value="SGL"/>
</dbReference>
<dbReference type="GO" id="GO:0016787">
    <property type="term" value="F:hydrolase activity"/>
    <property type="evidence" value="ECO:0007669"/>
    <property type="project" value="UniProtKB-KW"/>
</dbReference>
<name>A0AAN0VJ91_9RHOB</name>
<dbReference type="EMBL" id="CP003984">
    <property type="protein sequence ID" value="AII87985.1"/>
    <property type="molecule type" value="Genomic_DNA"/>
</dbReference>
<keyword evidence="1" id="KW-0378">Hydrolase</keyword>
<dbReference type="Gene3D" id="2.120.10.30">
    <property type="entry name" value="TolB, C-terminal domain"/>
    <property type="match status" value="1"/>
</dbReference>
<sequence>MFGKIDGTGYEILDPIFADCIISHAKIERLWSGGRWVEGPAYFPAGRYLIWSDIPNNRIMRWDETDGTVSVFRDPSNNANGHTMDQQGRLISCEHLSRRVSRTEFDGTLKVIADSYLGARLNSPNDVVVKSDGSIWFTDPTYGIIMDYEGCRAESQIGTCNVYRWDPETQKIEAMATDYIKPNGLAFSPDETALYITDTGGTHEPNGPQHMRRHMIDSDGKTLGVGEIFATSTAGYFDGFRIDTGNRIWTSAMDGVHCYDSAGCLIGKILIPEIVSNVCFGGLKGNRLFITATSSVYAVYLNVNGCRL</sequence>
<dbReference type="PANTHER" id="PTHR47572:SF4">
    <property type="entry name" value="LACTONASE DRP35"/>
    <property type="match status" value="1"/>
</dbReference>
<feature type="active site" description="Proton donor/acceptor" evidence="2">
    <location>
        <position position="238"/>
    </location>
</feature>
<keyword evidence="6" id="KW-1185">Reference proteome</keyword>
<dbReference type="RefSeq" id="WP_044050602.1">
    <property type="nucleotide sequence ID" value="NZ_CP003984.1"/>
</dbReference>